<keyword evidence="2 4" id="KW-0479">Metal-binding</keyword>
<name>A0A1H6XJ46_9BACT</name>
<dbReference type="InterPro" id="IPR011429">
    <property type="entry name" value="Cyt_c_Planctomycete-type"/>
</dbReference>
<accession>A0A1H6XJ46</accession>
<feature type="transmembrane region" description="Helical" evidence="5">
    <location>
        <begin position="81"/>
        <end position="100"/>
    </location>
</feature>
<organism evidence="7 8">
    <name type="scientific">Dyadobacter koreensis</name>
    <dbReference type="NCBI Taxonomy" id="408657"/>
    <lineage>
        <taxon>Bacteria</taxon>
        <taxon>Pseudomonadati</taxon>
        <taxon>Bacteroidota</taxon>
        <taxon>Cytophagia</taxon>
        <taxon>Cytophagales</taxon>
        <taxon>Spirosomataceae</taxon>
        <taxon>Dyadobacter</taxon>
    </lineage>
</organism>
<protein>
    <submittedName>
        <fullName evidence="7">Uncharacterized membrane protein</fullName>
    </submittedName>
</protein>
<dbReference type="GO" id="GO:0009055">
    <property type="term" value="F:electron transfer activity"/>
    <property type="evidence" value="ECO:0007669"/>
    <property type="project" value="InterPro"/>
</dbReference>
<dbReference type="EMBL" id="FNXY01000006">
    <property type="protein sequence ID" value="SEJ29128.1"/>
    <property type="molecule type" value="Genomic_DNA"/>
</dbReference>
<dbReference type="PANTHER" id="PTHR35889">
    <property type="entry name" value="CYCLOINULO-OLIGOSACCHARIDE FRUCTANOTRANSFERASE-RELATED"/>
    <property type="match status" value="1"/>
</dbReference>
<dbReference type="SUPFAM" id="SSF52047">
    <property type="entry name" value="RNI-like"/>
    <property type="match status" value="1"/>
</dbReference>
<dbReference type="GO" id="GO:0020037">
    <property type="term" value="F:heme binding"/>
    <property type="evidence" value="ECO:0007669"/>
    <property type="project" value="InterPro"/>
</dbReference>
<dbReference type="InterPro" id="IPR009056">
    <property type="entry name" value="Cyt_c-like_dom"/>
</dbReference>
<dbReference type="InterPro" id="IPR032675">
    <property type="entry name" value="LRR_dom_sf"/>
</dbReference>
<dbReference type="Proteomes" id="UP000199532">
    <property type="component" value="Unassembled WGS sequence"/>
</dbReference>
<dbReference type="AlphaFoldDB" id="A0A1H6XJ46"/>
<dbReference type="STRING" id="408657.SAMN04487995_4000"/>
<dbReference type="InterPro" id="IPR036909">
    <property type="entry name" value="Cyt_c-like_dom_sf"/>
</dbReference>
<reference evidence="7 8" key="1">
    <citation type="submission" date="2016-10" db="EMBL/GenBank/DDBJ databases">
        <authorList>
            <person name="de Groot N.N."/>
        </authorList>
    </citation>
    <scope>NUCLEOTIDE SEQUENCE [LARGE SCALE GENOMIC DNA]</scope>
    <source>
        <strain evidence="7 8">DSM 19938</strain>
    </source>
</reference>
<dbReference type="SUPFAM" id="SSF46626">
    <property type="entry name" value="Cytochrome c"/>
    <property type="match status" value="1"/>
</dbReference>
<feature type="transmembrane region" description="Helical" evidence="5">
    <location>
        <begin position="143"/>
        <end position="161"/>
    </location>
</feature>
<evidence type="ECO:0000256" key="1">
    <source>
        <dbReference type="ARBA" id="ARBA00022617"/>
    </source>
</evidence>
<dbReference type="PANTHER" id="PTHR35889:SF3">
    <property type="entry name" value="F-BOX DOMAIN-CONTAINING PROTEIN"/>
    <property type="match status" value="1"/>
</dbReference>
<keyword evidence="5" id="KW-0472">Membrane</keyword>
<evidence type="ECO:0000259" key="6">
    <source>
        <dbReference type="PROSITE" id="PS51007"/>
    </source>
</evidence>
<dbReference type="OrthoDB" id="713772at2"/>
<dbReference type="Pfam" id="PF13290">
    <property type="entry name" value="CHB_HEX_C_1"/>
    <property type="match status" value="1"/>
</dbReference>
<keyword evidence="5" id="KW-1133">Transmembrane helix</keyword>
<keyword evidence="3 4" id="KW-0408">Iron</keyword>
<dbReference type="InterPro" id="IPR059177">
    <property type="entry name" value="GH29D-like_dom"/>
</dbReference>
<feature type="transmembrane region" description="Helical" evidence="5">
    <location>
        <begin position="112"/>
        <end position="131"/>
    </location>
</feature>
<sequence>MQIKLKRFAEQLLFASNILIAFLFFFEDKLVIPVWLQTVGRMHPLILHFPIVILLIAMLMEFFRFKTENSTNMFYRNFLQNLLLIGALFAAVTVIMGLFLSREEGYSGELLLWHKWTGLGIFFIASLIYWVRNSSWYKAPIAQSGAILTVIGLVLTGHYGASLTHGDNFIFEPISSRQEMAAVPLEKAVVFNDLIRPVLENKCASCHNPDKLKGELVLTDPESIKKGGKSGKLYVPGNPEVSLLLQRIHLSPDDKKHMPPAGKAQLTPDEIQLLTLWVKENSGFTKKVVDLPVKDPLRLLATARLVPSAKKEEAYDFDAVDEETVKKLNNDYRTVAPLAKESPALSVNIYNRSAFNIKQLDELDEVRQQVVSLNLNKMPVKDEDLKSIARFENLRKLDLNFTDVTGKGLKEITTLKHLQSLTLSGTKVNYKDLQSQISSFKKLKTVSVWDTEISVAEVAQLQKSHTNISVIGGFRDDGKDPLKLNPPQIKNAATVFSQATPLLLKHPIKGVAIRFTTDGSEPDSLRSPVFSDKTILNESVTIKAKAFKEGWYGSDMATFDFFKCTYKPDSVNLLLPLNRVHQAEGAKTFFDNKLGTIGANNPAWANNWAAVRDNDMAIVSEFKKPVTISSVGMHYMIEEDTGIFPPDIVEIWGGPNPDKLKLLDRVKPGLPSKGDKPSLKSLEGTFKPETVTYLKIVARPINKIPDWNKNKGKKALLLVDEMFIN</sequence>
<evidence type="ECO:0000256" key="5">
    <source>
        <dbReference type="SAM" id="Phobius"/>
    </source>
</evidence>
<gene>
    <name evidence="7" type="ORF">SAMN04487995_4000</name>
</gene>
<dbReference type="PROSITE" id="PS51007">
    <property type="entry name" value="CYTC"/>
    <property type="match status" value="1"/>
</dbReference>
<evidence type="ECO:0000313" key="7">
    <source>
        <dbReference type="EMBL" id="SEJ29128.1"/>
    </source>
</evidence>
<dbReference type="Pfam" id="PF07635">
    <property type="entry name" value="PSCyt1"/>
    <property type="match status" value="1"/>
</dbReference>
<evidence type="ECO:0000256" key="4">
    <source>
        <dbReference type="PROSITE-ProRule" id="PRU00433"/>
    </source>
</evidence>
<dbReference type="GO" id="GO:0046872">
    <property type="term" value="F:metal ion binding"/>
    <property type="evidence" value="ECO:0007669"/>
    <property type="project" value="UniProtKB-KW"/>
</dbReference>
<keyword evidence="8" id="KW-1185">Reference proteome</keyword>
<keyword evidence="5" id="KW-0812">Transmembrane</keyword>
<evidence type="ECO:0000256" key="2">
    <source>
        <dbReference type="ARBA" id="ARBA00022723"/>
    </source>
</evidence>
<dbReference type="RefSeq" id="WP_090338007.1">
    <property type="nucleotide sequence ID" value="NZ_FNXY01000006.1"/>
</dbReference>
<keyword evidence="1 4" id="KW-0349">Heme</keyword>
<evidence type="ECO:0000313" key="8">
    <source>
        <dbReference type="Proteomes" id="UP000199532"/>
    </source>
</evidence>
<feature type="transmembrane region" description="Helical" evidence="5">
    <location>
        <begin position="12"/>
        <end position="36"/>
    </location>
</feature>
<feature type="transmembrane region" description="Helical" evidence="5">
    <location>
        <begin position="42"/>
        <end position="60"/>
    </location>
</feature>
<dbReference type="InterPro" id="IPR019251">
    <property type="entry name" value="DUF2231_TM"/>
</dbReference>
<dbReference type="Gene3D" id="3.80.10.10">
    <property type="entry name" value="Ribonuclease Inhibitor"/>
    <property type="match status" value="1"/>
</dbReference>
<dbReference type="Pfam" id="PF09990">
    <property type="entry name" value="DUF2231"/>
    <property type="match status" value="1"/>
</dbReference>
<proteinExistence type="predicted"/>
<evidence type="ECO:0000256" key="3">
    <source>
        <dbReference type="ARBA" id="ARBA00023004"/>
    </source>
</evidence>
<feature type="domain" description="Cytochrome c" evidence="6">
    <location>
        <begin position="182"/>
        <end position="282"/>
    </location>
</feature>